<sequence length="57" mass="6236">MLSRVPEIRAAPGFSMLNHWIFQETGQLLRVGFALDDAKGNAHTAGWCAGADVVFYV</sequence>
<dbReference type="HOGENOM" id="CLU_3000811_0_0_6"/>
<name>G9ZDQ8_9GAMM</name>
<reference evidence="1 2" key="1">
    <citation type="submission" date="2011-08" db="EMBL/GenBank/DDBJ databases">
        <authorList>
            <person name="Weinstock G."/>
            <person name="Sodergren E."/>
            <person name="Clifton S."/>
            <person name="Fulton L."/>
            <person name="Fulton B."/>
            <person name="Courtney L."/>
            <person name="Fronick C."/>
            <person name="Harrison M."/>
            <person name="Strong C."/>
            <person name="Farmer C."/>
            <person name="Delahaunty K."/>
            <person name="Markovic C."/>
            <person name="Hall O."/>
            <person name="Minx P."/>
            <person name="Tomlinson C."/>
            <person name="Mitreva M."/>
            <person name="Hou S."/>
            <person name="Chen J."/>
            <person name="Wollam A."/>
            <person name="Pepin K.H."/>
            <person name="Johnson M."/>
            <person name="Bhonagiri V."/>
            <person name="Zhang X."/>
            <person name="Suruliraj S."/>
            <person name="Warren W."/>
            <person name="Chinwalla A."/>
            <person name="Mardis E.R."/>
            <person name="Wilson R.K."/>
        </authorList>
    </citation>
    <scope>NUCLEOTIDE SEQUENCE [LARGE SCALE GENOMIC DNA]</scope>
    <source>
        <strain evidence="1 2">F0432</strain>
    </source>
</reference>
<protein>
    <submittedName>
        <fullName evidence="1">Uncharacterized protein</fullName>
    </submittedName>
</protein>
<dbReference type="EMBL" id="AGCM01000045">
    <property type="protein sequence ID" value="EHM55195.1"/>
    <property type="molecule type" value="Genomic_DNA"/>
</dbReference>
<evidence type="ECO:0000313" key="1">
    <source>
        <dbReference type="EMBL" id="EHM55195.1"/>
    </source>
</evidence>
<dbReference type="Proteomes" id="UP000004750">
    <property type="component" value="Unassembled WGS sequence"/>
</dbReference>
<organism evidence="1 2">
    <name type="scientific">Cardiobacterium valvarum F0432</name>
    <dbReference type="NCBI Taxonomy" id="797473"/>
    <lineage>
        <taxon>Bacteria</taxon>
        <taxon>Pseudomonadati</taxon>
        <taxon>Pseudomonadota</taxon>
        <taxon>Gammaproteobacteria</taxon>
        <taxon>Cardiobacteriales</taxon>
        <taxon>Cardiobacteriaceae</taxon>
        <taxon>Cardiobacterium</taxon>
    </lineage>
</organism>
<feature type="non-terminal residue" evidence="1">
    <location>
        <position position="57"/>
    </location>
</feature>
<dbReference type="AlphaFoldDB" id="G9ZDQ8"/>
<proteinExistence type="predicted"/>
<gene>
    <name evidence="1" type="ORF">HMPREF9080_00892</name>
</gene>
<evidence type="ECO:0000313" key="2">
    <source>
        <dbReference type="Proteomes" id="UP000004750"/>
    </source>
</evidence>
<accession>G9ZDQ8</accession>
<comment type="caution">
    <text evidence="1">The sequence shown here is derived from an EMBL/GenBank/DDBJ whole genome shotgun (WGS) entry which is preliminary data.</text>
</comment>
<dbReference type="STRING" id="797473.HMPREF9080_00892"/>